<dbReference type="InterPro" id="IPR058930">
    <property type="entry name" value="YwzD"/>
</dbReference>
<dbReference type="EMBL" id="JXRP01000009">
    <property type="protein sequence ID" value="KIL49799.1"/>
    <property type="molecule type" value="Genomic_DNA"/>
</dbReference>
<keyword evidence="2" id="KW-1185">Reference proteome</keyword>
<dbReference type="Proteomes" id="UP000031938">
    <property type="component" value="Unassembled WGS sequence"/>
</dbReference>
<protein>
    <submittedName>
        <fullName evidence="1">Uncharacterized protein</fullName>
    </submittedName>
</protein>
<dbReference type="AlphaFoldDB" id="A0A0C2S6Y5"/>
<name>A0A0C2S6Y5_9BACL</name>
<sequence length="45" mass="5282">METQKTTLTHEQLSVVLEQAYIKGSNEEITMNEMVTWLIEELKNK</sequence>
<evidence type="ECO:0000313" key="2">
    <source>
        <dbReference type="Proteomes" id="UP000031938"/>
    </source>
</evidence>
<dbReference type="PATRIC" id="fig|889306.3.peg.1277"/>
<gene>
    <name evidence="1" type="ORF">KP78_12670</name>
</gene>
<accession>A0A0C2S6Y5</accession>
<evidence type="ECO:0000313" key="1">
    <source>
        <dbReference type="EMBL" id="KIL49799.1"/>
    </source>
</evidence>
<reference evidence="1 2" key="1">
    <citation type="submission" date="2015-01" db="EMBL/GenBank/DDBJ databases">
        <title>Genome sequencing of Jeotgalibacillus soli.</title>
        <authorList>
            <person name="Goh K.M."/>
            <person name="Chan K.-G."/>
            <person name="Yaakop A.S."/>
            <person name="Ee R."/>
            <person name="Gan H.M."/>
            <person name="Chan C.S."/>
        </authorList>
    </citation>
    <scope>NUCLEOTIDE SEQUENCE [LARGE SCALE GENOMIC DNA]</scope>
    <source>
        <strain evidence="1 2">P9</strain>
    </source>
</reference>
<organism evidence="1 2">
    <name type="scientific">Jeotgalibacillus soli</name>
    <dbReference type="NCBI Taxonomy" id="889306"/>
    <lineage>
        <taxon>Bacteria</taxon>
        <taxon>Bacillati</taxon>
        <taxon>Bacillota</taxon>
        <taxon>Bacilli</taxon>
        <taxon>Bacillales</taxon>
        <taxon>Caryophanaceae</taxon>
        <taxon>Jeotgalibacillus</taxon>
    </lineage>
</organism>
<comment type="caution">
    <text evidence="1">The sequence shown here is derived from an EMBL/GenBank/DDBJ whole genome shotgun (WGS) entry which is preliminary data.</text>
</comment>
<dbReference type="Pfam" id="PF26162">
    <property type="entry name" value="YwzD"/>
    <property type="match status" value="1"/>
</dbReference>
<dbReference type="RefSeq" id="WP_157841451.1">
    <property type="nucleotide sequence ID" value="NZ_JXRP01000009.1"/>
</dbReference>
<proteinExistence type="predicted"/>